<keyword evidence="13 15" id="KW-0234">DNA repair</keyword>
<keyword evidence="11 15" id="KW-0862">Zinc</keyword>
<keyword evidence="9 15" id="KW-0863">Zinc-finger</keyword>
<keyword evidence="7 15" id="KW-0479">Metal-binding</keyword>
<dbReference type="PANTHER" id="PTHR20973:SF0">
    <property type="entry name" value="NON-STRUCTURAL MAINTENANCE OF CHROMOSOMES ELEMENT 1 HOMOLOG"/>
    <property type="match status" value="1"/>
</dbReference>
<dbReference type="Proteomes" id="UP000549394">
    <property type="component" value="Unassembled WGS sequence"/>
</dbReference>
<dbReference type="InterPro" id="IPR011513">
    <property type="entry name" value="Nse1"/>
</dbReference>
<protein>
    <recommendedName>
        <fullName evidence="5 15">Non-structural maintenance of chromosomes element 1 homolog</fullName>
        <ecNumber evidence="4 15">2.3.2.27</ecNumber>
    </recommendedName>
</protein>
<dbReference type="OrthoDB" id="185455at2759"/>
<feature type="domain" description="Non-structural maintenance of chromosomes element 1 RING C4HC3-type" evidence="16">
    <location>
        <begin position="180"/>
        <end position="219"/>
    </location>
</feature>
<evidence type="ECO:0000256" key="5">
    <source>
        <dbReference type="ARBA" id="ARBA00019422"/>
    </source>
</evidence>
<keyword evidence="12 15" id="KW-0233">DNA recombination</keyword>
<comment type="caution">
    <text evidence="17">The sequence shown here is derived from an EMBL/GenBank/DDBJ whole genome shotgun (WGS) entry which is preliminary data.</text>
</comment>
<dbReference type="EC" id="2.3.2.27" evidence="4 15"/>
<keyword evidence="8 15" id="KW-0227">DNA damage</keyword>
<gene>
    <name evidence="17" type="ORF">DGYR_LOCUS2551</name>
</gene>
<dbReference type="InterPro" id="IPR036388">
    <property type="entry name" value="WH-like_DNA-bd_sf"/>
</dbReference>
<evidence type="ECO:0000256" key="4">
    <source>
        <dbReference type="ARBA" id="ARBA00012483"/>
    </source>
</evidence>
<evidence type="ECO:0000256" key="11">
    <source>
        <dbReference type="ARBA" id="ARBA00022833"/>
    </source>
</evidence>
<dbReference type="AlphaFoldDB" id="A0A7I8VBT1"/>
<keyword evidence="10 15" id="KW-0833">Ubl conjugation pathway</keyword>
<comment type="subunit">
    <text evidence="15">Component of the Smc5-Smc6 complex.</text>
</comment>
<organism evidence="17 18">
    <name type="scientific">Dimorphilus gyrociliatus</name>
    <dbReference type="NCBI Taxonomy" id="2664684"/>
    <lineage>
        <taxon>Eukaryota</taxon>
        <taxon>Metazoa</taxon>
        <taxon>Spiralia</taxon>
        <taxon>Lophotrochozoa</taxon>
        <taxon>Annelida</taxon>
        <taxon>Polychaeta</taxon>
        <taxon>Polychaeta incertae sedis</taxon>
        <taxon>Dinophilidae</taxon>
        <taxon>Dimorphilus</taxon>
    </lineage>
</organism>
<proteinExistence type="inferred from homology"/>
<dbReference type="Pfam" id="PF08746">
    <property type="entry name" value="zf-RING-like"/>
    <property type="match status" value="1"/>
</dbReference>
<evidence type="ECO:0000256" key="14">
    <source>
        <dbReference type="ARBA" id="ARBA00023242"/>
    </source>
</evidence>
<dbReference type="Pfam" id="PF07574">
    <property type="entry name" value="SMC_Nse1"/>
    <property type="match status" value="1"/>
</dbReference>
<evidence type="ECO:0000256" key="13">
    <source>
        <dbReference type="ARBA" id="ARBA00023204"/>
    </source>
</evidence>
<evidence type="ECO:0000256" key="9">
    <source>
        <dbReference type="ARBA" id="ARBA00022771"/>
    </source>
</evidence>
<sequence>MNQYGVAHVRFLQKIMSKSFMYGSEVKEYFEKCLNASNIEPPDDLKEGLFEFIKAIKLNIMKLNYDIERSVCEKTGRSCYVFCCKKESFKDTIKPELRQFLTAIINQIVDNNGRLGNIAISNIGNSFNEYKLSAGECDGLCREFIKSGWLIDDDNCGVVLSPRALIELKDDLKDRNVPDCNGCKTICVLGDSCQHCETKMHFRCAKKLFGGDNGKCPNCSADWIFS</sequence>
<keyword evidence="18" id="KW-1185">Reference proteome</keyword>
<dbReference type="EMBL" id="CAJFCJ010000004">
    <property type="protein sequence ID" value="CAD5113586.1"/>
    <property type="molecule type" value="Genomic_DNA"/>
</dbReference>
<evidence type="ECO:0000256" key="8">
    <source>
        <dbReference type="ARBA" id="ARBA00022763"/>
    </source>
</evidence>
<dbReference type="GO" id="GO:0030915">
    <property type="term" value="C:Smc5-Smc6 complex"/>
    <property type="evidence" value="ECO:0007669"/>
    <property type="project" value="UniProtKB-UniRule"/>
</dbReference>
<dbReference type="Gene3D" id="3.30.40.10">
    <property type="entry name" value="Zinc/RING finger domain, C3HC4 (zinc finger)"/>
    <property type="match status" value="1"/>
</dbReference>
<dbReference type="GO" id="GO:0061630">
    <property type="term" value="F:ubiquitin protein ligase activity"/>
    <property type="evidence" value="ECO:0007669"/>
    <property type="project" value="UniProtKB-EC"/>
</dbReference>
<evidence type="ECO:0000313" key="18">
    <source>
        <dbReference type="Proteomes" id="UP000549394"/>
    </source>
</evidence>
<name>A0A7I8VBT1_9ANNE</name>
<evidence type="ECO:0000256" key="10">
    <source>
        <dbReference type="ARBA" id="ARBA00022786"/>
    </source>
</evidence>
<evidence type="ECO:0000256" key="15">
    <source>
        <dbReference type="RuleBase" id="RU368018"/>
    </source>
</evidence>
<evidence type="ECO:0000313" key="17">
    <source>
        <dbReference type="EMBL" id="CAD5113586.1"/>
    </source>
</evidence>
<evidence type="ECO:0000259" key="16">
    <source>
        <dbReference type="Pfam" id="PF08746"/>
    </source>
</evidence>
<evidence type="ECO:0000256" key="12">
    <source>
        <dbReference type="ARBA" id="ARBA00023172"/>
    </source>
</evidence>
<evidence type="ECO:0000256" key="7">
    <source>
        <dbReference type="ARBA" id="ARBA00022723"/>
    </source>
</evidence>
<accession>A0A7I8VBT1</accession>
<evidence type="ECO:0000256" key="3">
    <source>
        <dbReference type="ARBA" id="ARBA00010258"/>
    </source>
</evidence>
<dbReference type="PANTHER" id="PTHR20973">
    <property type="entry name" value="NON-SMC ELEMENT 1-RELATED"/>
    <property type="match status" value="1"/>
</dbReference>
<reference evidence="17 18" key="1">
    <citation type="submission" date="2020-08" db="EMBL/GenBank/DDBJ databases">
        <authorList>
            <person name="Hejnol A."/>
        </authorList>
    </citation>
    <scope>NUCLEOTIDE SEQUENCE [LARGE SCALE GENOMIC DNA]</scope>
</reference>
<evidence type="ECO:0000256" key="1">
    <source>
        <dbReference type="ARBA" id="ARBA00000900"/>
    </source>
</evidence>
<comment type="similarity">
    <text evidence="3 15">Belongs to the NSE1 family.</text>
</comment>
<dbReference type="GO" id="GO:0005634">
    <property type="term" value="C:nucleus"/>
    <property type="evidence" value="ECO:0007669"/>
    <property type="project" value="UniProtKB-SubCell"/>
</dbReference>
<dbReference type="InterPro" id="IPR014857">
    <property type="entry name" value="Nse1_RING_C4HC3-type"/>
</dbReference>
<comment type="subcellular location">
    <subcellularLocation>
        <location evidence="2 15">Nucleus</location>
    </subcellularLocation>
</comment>
<dbReference type="GO" id="GO:0008270">
    <property type="term" value="F:zinc ion binding"/>
    <property type="evidence" value="ECO:0007669"/>
    <property type="project" value="UniProtKB-KW"/>
</dbReference>
<comment type="catalytic activity">
    <reaction evidence="1 15">
        <text>S-ubiquitinyl-[E2 ubiquitin-conjugating enzyme]-L-cysteine + [acceptor protein]-L-lysine = [E2 ubiquitin-conjugating enzyme]-L-cysteine + N(6)-ubiquitinyl-[acceptor protein]-L-lysine.</text>
        <dbReference type="EC" id="2.3.2.27"/>
    </reaction>
</comment>
<evidence type="ECO:0000256" key="2">
    <source>
        <dbReference type="ARBA" id="ARBA00004123"/>
    </source>
</evidence>
<keyword evidence="6 15" id="KW-0808">Transferase</keyword>
<dbReference type="Gene3D" id="3.90.1150.220">
    <property type="match status" value="1"/>
</dbReference>
<evidence type="ECO:0000256" key="6">
    <source>
        <dbReference type="ARBA" id="ARBA00022679"/>
    </source>
</evidence>
<dbReference type="InterPro" id="IPR013083">
    <property type="entry name" value="Znf_RING/FYVE/PHD"/>
</dbReference>
<dbReference type="Gene3D" id="1.10.10.10">
    <property type="entry name" value="Winged helix-like DNA-binding domain superfamily/Winged helix DNA-binding domain"/>
    <property type="match status" value="1"/>
</dbReference>
<keyword evidence="14 15" id="KW-0539">Nucleus</keyword>
<dbReference type="GO" id="GO:0000724">
    <property type="term" value="P:double-strand break repair via homologous recombination"/>
    <property type="evidence" value="ECO:0007669"/>
    <property type="project" value="TreeGrafter"/>
</dbReference>